<organism evidence="1 2">
    <name type="scientific">Chlamydomonas schloesseri</name>
    <dbReference type="NCBI Taxonomy" id="2026947"/>
    <lineage>
        <taxon>Eukaryota</taxon>
        <taxon>Viridiplantae</taxon>
        <taxon>Chlorophyta</taxon>
        <taxon>core chlorophytes</taxon>
        <taxon>Chlorophyceae</taxon>
        <taxon>CS clade</taxon>
        <taxon>Chlamydomonadales</taxon>
        <taxon>Chlamydomonadaceae</taxon>
        <taxon>Chlamydomonas</taxon>
    </lineage>
</organism>
<dbReference type="OrthoDB" id="510978at2759"/>
<dbReference type="Proteomes" id="UP000613740">
    <property type="component" value="Unassembled WGS sequence"/>
</dbReference>
<proteinExistence type="predicted"/>
<accession>A0A836BBW4</accession>
<keyword evidence="2" id="KW-1185">Reference proteome</keyword>
<gene>
    <name evidence="1" type="ORF">HYH02_001531</name>
</gene>
<evidence type="ECO:0000313" key="1">
    <source>
        <dbReference type="EMBL" id="KAG2453305.1"/>
    </source>
</evidence>
<dbReference type="AlphaFoldDB" id="A0A836BBW4"/>
<name>A0A836BBW4_9CHLO</name>
<evidence type="ECO:0000313" key="2">
    <source>
        <dbReference type="Proteomes" id="UP000613740"/>
    </source>
</evidence>
<sequence>MSSTQLSLRPHGHLGSSCVTPCARICRPVPFCVAGGCRRQRHYPTCRGAAGGGPDEPAADDGGLASLFSQTVRVKGIPSPVAAVQSAQPSPLVPPHAVVKQVLDVLQRNDYPDQDAGVTAAFHLTAPAEDPQHAGTVRSWVAGGEPWLPLARFHALMHTAYRPLLNCDRWRPVSPLVFPSTRHENKAVQAVEVVARPRHGPAASSDTALRSYTYTFCLERLDSGPCKDCWMVAGVRVGNYAI</sequence>
<dbReference type="EMBL" id="JAEHOD010000003">
    <property type="protein sequence ID" value="KAG2453305.1"/>
    <property type="molecule type" value="Genomic_DNA"/>
</dbReference>
<reference evidence="1" key="1">
    <citation type="journal article" date="2020" name="bioRxiv">
        <title>Comparative genomics of Chlamydomonas.</title>
        <authorList>
            <person name="Craig R.J."/>
            <person name="Hasan A.R."/>
            <person name="Ness R.W."/>
            <person name="Keightley P.D."/>
        </authorList>
    </citation>
    <scope>NUCLEOTIDE SEQUENCE</scope>
    <source>
        <strain evidence="1">CCAP 11/173</strain>
    </source>
</reference>
<dbReference type="PANTHER" id="PTHR35716">
    <property type="entry name" value="OS05G0574700 PROTEIN-RELATED"/>
    <property type="match status" value="1"/>
</dbReference>
<protein>
    <submittedName>
        <fullName evidence="1">Uncharacterized protein</fullName>
    </submittedName>
</protein>
<comment type="caution">
    <text evidence="1">The sequence shown here is derived from an EMBL/GenBank/DDBJ whole genome shotgun (WGS) entry which is preliminary data.</text>
</comment>
<dbReference type="PANTHER" id="PTHR35716:SF4">
    <property type="entry name" value="ARGININE DECARBOXYLASE"/>
    <property type="match status" value="1"/>
</dbReference>